<dbReference type="GO" id="GO:0016747">
    <property type="term" value="F:acyltransferase activity, transferring groups other than amino-acyl groups"/>
    <property type="evidence" value="ECO:0007669"/>
    <property type="project" value="InterPro"/>
</dbReference>
<evidence type="ECO:0000259" key="2">
    <source>
        <dbReference type="Pfam" id="PF01757"/>
    </source>
</evidence>
<name>A0A5Q2V8X5_SERPR</name>
<feature type="transmembrane region" description="Helical" evidence="1">
    <location>
        <begin position="170"/>
        <end position="188"/>
    </location>
</feature>
<dbReference type="EMBL" id="CP045913">
    <property type="protein sequence ID" value="QGH59733.1"/>
    <property type="molecule type" value="Genomic_DNA"/>
</dbReference>
<dbReference type="Proteomes" id="UP000381260">
    <property type="component" value="Chromosome"/>
</dbReference>
<accession>A0A5Q2V8X5</accession>
<evidence type="ECO:0000313" key="4">
    <source>
        <dbReference type="Proteomes" id="UP000381260"/>
    </source>
</evidence>
<evidence type="ECO:0000313" key="3">
    <source>
        <dbReference type="EMBL" id="QGH59733.1"/>
    </source>
</evidence>
<dbReference type="Pfam" id="PF01757">
    <property type="entry name" value="Acyl_transf_3"/>
    <property type="match status" value="1"/>
</dbReference>
<keyword evidence="3" id="KW-0012">Acyltransferase</keyword>
<reference evidence="3 4" key="1">
    <citation type="submission" date="2019-11" db="EMBL/GenBank/DDBJ databases">
        <title>The Phosphoenolpyruvate Phosphotransferase System Regulates Serratia proteamaculans 336X Biofilm Formation and Wheat Roots colonization.</title>
        <authorList>
            <person name="Liu F."/>
        </authorList>
    </citation>
    <scope>NUCLEOTIDE SEQUENCE [LARGE SCALE GENOMIC DNA]</scope>
    <source>
        <strain evidence="3 4">336X</strain>
    </source>
</reference>
<evidence type="ECO:0000256" key="1">
    <source>
        <dbReference type="SAM" id="Phobius"/>
    </source>
</evidence>
<organism evidence="3 4">
    <name type="scientific">Serratia proteamaculans</name>
    <dbReference type="NCBI Taxonomy" id="28151"/>
    <lineage>
        <taxon>Bacteria</taxon>
        <taxon>Pseudomonadati</taxon>
        <taxon>Pseudomonadota</taxon>
        <taxon>Gammaproteobacteria</taxon>
        <taxon>Enterobacterales</taxon>
        <taxon>Yersiniaceae</taxon>
        <taxon>Serratia</taxon>
    </lineage>
</organism>
<feature type="transmembrane region" description="Helical" evidence="1">
    <location>
        <begin position="97"/>
        <end position="118"/>
    </location>
</feature>
<feature type="transmembrane region" description="Helical" evidence="1">
    <location>
        <begin position="226"/>
        <end position="245"/>
    </location>
</feature>
<feature type="transmembrane region" description="Helical" evidence="1">
    <location>
        <begin position="257"/>
        <end position="273"/>
    </location>
</feature>
<feature type="transmembrane region" description="Helical" evidence="1">
    <location>
        <begin position="280"/>
        <end position="301"/>
    </location>
</feature>
<protein>
    <submittedName>
        <fullName evidence="3">Acyltransferase family protein</fullName>
    </submittedName>
</protein>
<feature type="transmembrane region" description="Helical" evidence="1">
    <location>
        <begin position="24"/>
        <end position="44"/>
    </location>
</feature>
<feature type="transmembrane region" description="Helical" evidence="1">
    <location>
        <begin position="313"/>
        <end position="335"/>
    </location>
</feature>
<dbReference type="AlphaFoldDB" id="A0A5Q2V8X5"/>
<sequence length="356" mass="41000">MQVVEKLQPTADNKTPTRLDYVDSIRGIAAISVVIAHFLVPIYGFDKFIFSHVFDLGKIGVVLFFIISGFIIPFSFRRENGGVQAFFISRFFRLYPGYWFSLLLYLVVSYALGMQFPWHQIFANITMFQTALRVKDIVGVYWTLFIELVFYFMCVCSFILGLLNKVRFNFISSLVMLVIALALAIARRKLDEEFPVALPLALSLMMFGGLWRSYLLDGDLIAKKLATYYIAVYVCVIPIVSFFSYGTEPGHTMRYTVTYYLSMLVFIALTTRFRIHNKFMVWLGVISYSVYLIHPSLLIVYEHFTADFSNFSRYMLGSIGVLLTLPASYLVYRFIELPSINLGRRVKSNMVKVAQH</sequence>
<dbReference type="RefSeq" id="WP_153857392.1">
    <property type="nucleotide sequence ID" value="NZ_CP045913.1"/>
</dbReference>
<feature type="transmembrane region" description="Helical" evidence="1">
    <location>
        <begin position="194"/>
        <end position="214"/>
    </location>
</feature>
<keyword evidence="3" id="KW-0808">Transferase</keyword>
<feature type="transmembrane region" description="Helical" evidence="1">
    <location>
        <begin position="138"/>
        <end position="163"/>
    </location>
</feature>
<feature type="transmembrane region" description="Helical" evidence="1">
    <location>
        <begin position="56"/>
        <end position="76"/>
    </location>
</feature>
<gene>
    <name evidence="3" type="ORF">GHV41_02225</name>
</gene>
<keyword evidence="1" id="KW-0812">Transmembrane</keyword>
<keyword evidence="1" id="KW-1133">Transmembrane helix</keyword>
<dbReference type="PANTHER" id="PTHR23028">
    <property type="entry name" value="ACETYLTRANSFERASE"/>
    <property type="match status" value="1"/>
</dbReference>
<proteinExistence type="predicted"/>
<dbReference type="InterPro" id="IPR002656">
    <property type="entry name" value="Acyl_transf_3_dom"/>
</dbReference>
<keyword evidence="1" id="KW-0472">Membrane</keyword>
<dbReference type="InterPro" id="IPR050879">
    <property type="entry name" value="Acyltransferase_3"/>
</dbReference>
<feature type="domain" description="Acyltransferase 3" evidence="2">
    <location>
        <begin position="20"/>
        <end position="333"/>
    </location>
</feature>